<name>A0ABZ1C410_9FIRM</name>
<proteinExistence type="predicted"/>
<sequence>MNNDIPNIQASPWQLRCLAAQRELYGEAKLVLTLRAALVIAGSLYAIATPELSSYAVGGFILLSLLDRFIFARWQEALAVEAATIEEMFDCEVLRMLWNEVKVGRKVDPEVITRHAARYERRYRDPSYEKLVPWYPTSVRVVPLHIARLMCQRANCRWDSEQRRRYANYILGILFAGGVVVLLVSIARKLTVEQLILHVVAPLLPALMLGGEQYLAHKGAAERIGRLKTQADHLWEEALRGAASSELESKSRMLQDEIFEHRKGSPPVFDAIYRRFRSGLQEEMEQAVEAMIADWKQSQTKESENAELGRSS</sequence>
<dbReference type="RefSeq" id="WP_324718088.1">
    <property type="nucleotide sequence ID" value="NZ_CP141615.1"/>
</dbReference>
<keyword evidence="1" id="KW-0812">Transmembrane</keyword>
<feature type="transmembrane region" description="Helical" evidence="1">
    <location>
        <begin position="166"/>
        <end position="188"/>
    </location>
</feature>
<dbReference type="EMBL" id="CP141615">
    <property type="protein sequence ID" value="WRP18817.1"/>
    <property type="molecule type" value="Genomic_DNA"/>
</dbReference>
<keyword evidence="1" id="KW-0472">Membrane</keyword>
<reference evidence="2 3" key="1">
    <citation type="journal article" date="2024" name="Front. Microbiol.">
        <title>Novel thermophilic genera Geochorda gen. nov. and Carboxydochorda gen. nov. from the deep terrestrial subsurface reveal the ecophysiological diversity in the class Limnochordia.</title>
        <authorList>
            <person name="Karnachuk O.V."/>
            <person name="Lukina A.P."/>
            <person name="Avakyan M.R."/>
            <person name="Kadnikov V.V."/>
            <person name="Begmatov S."/>
            <person name="Beletsky A.V."/>
            <person name="Vlasova K.G."/>
            <person name="Novikov A.A."/>
            <person name="Shcherbakova V.A."/>
            <person name="Mardanov A.V."/>
            <person name="Ravin N.V."/>
        </authorList>
    </citation>
    <scope>NUCLEOTIDE SEQUENCE [LARGE SCALE GENOMIC DNA]</scope>
    <source>
        <strain evidence="2 3">L945</strain>
    </source>
</reference>
<evidence type="ECO:0000256" key="1">
    <source>
        <dbReference type="SAM" id="Phobius"/>
    </source>
</evidence>
<accession>A0ABZ1C410</accession>
<feature type="transmembrane region" description="Helical" evidence="1">
    <location>
        <begin position="54"/>
        <end position="71"/>
    </location>
</feature>
<organism evidence="2 3">
    <name type="scientific">Carboxydichorda subterranea</name>
    <dbReference type="NCBI Taxonomy" id="3109565"/>
    <lineage>
        <taxon>Bacteria</taxon>
        <taxon>Bacillati</taxon>
        <taxon>Bacillota</taxon>
        <taxon>Limnochordia</taxon>
        <taxon>Limnochordales</taxon>
        <taxon>Geochordaceae</taxon>
        <taxon>Carboxydichorda</taxon>
    </lineage>
</organism>
<keyword evidence="3" id="KW-1185">Reference proteome</keyword>
<dbReference type="Pfam" id="PF18159">
    <property type="entry name" value="S_4TM"/>
    <property type="match status" value="1"/>
</dbReference>
<evidence type="ECO:0000313" key="2">
    <source>
        <dbReference type="EMBL" id="WRP18817.1"/>
    </source>
</evidence>
<protein>
    <submittedName>
        <fullName evidence="2">S-4TM family putative pore-forming effector</fullName>
    </submittedName>
</protein>
<dbReference type="Proteomes" id="UP001332192">
    <property type="component" value="Chromosome"/>
</dbReference>
<evidence type="ECO:0000313" key="3">
    <source>
        <dbReference type="Proteomes" id="UP001332192"/>
    </source>
</evidence>
<keyword evidence="1" id="KW-1133">Transmembrane helix</keyword>
<gene>
    <name evidence="2" type="ORF">U7230_07445</name>
</gene>
<dbReference type="InterPro" id="IPR049920">
    <property type="entry name" value="IK1_05631-like"/>
</dbReference>